<protein>
    <submittedName>
        <fullName evidence="1">Uncharacterized protein</fullName>
    </submittedName>
</protein>
<dbReference type="EMBL" id="LR796427">
    <property type="protein sequence ID" value="CAB4144729.1"/>
    <property type="molecule type" value="Genomic_DNA"/>
</dbReference>
<accession>A0A6J5MMD8</accession>
<sequence length="274" mass="28123">MAITDLNAFRTHLETGIAETFVGIGITLVNLRVSSLYRLVYAPGQTAAPGAPSTPTALDNTNVGALNRLIPSQSPSNVYGVGFRIFNANSSCVYFVIDRLSHMGGLSGIVTTAQTVNTAALTRHTSGLGVYAAIEVYTVVGSTATTVTMTYTNSDGVGSRVSPAMTFGGTGFGAGTGGAHRFIILPLQDGDKGVQSVQSVTLAGTTGTAGNFGITLFKPLGTVVAPVQTDQPLNLLSGGIINIPQIEETACISLLSVNATGDTNAYGAMQWGVD</sequence>
<gene>
    <name evidence="1" type="ORF">UFOVP455_63</name>
</gene>
<name>A0A6J5MMD8_9CAUD</name>
<reference evidence="1" key="1">
    <citation type="submission" date="2020-04" db="EMBL/GenBank/DDBJ databases">
        <authorList>
            <person name="Chiriac C."/>
            <person name="Salcher M."/>
            <person name="Ghai R."/>
            <person name="Kavagutti S V."/>
        </authorList>
    </citation>
    <scope>NUCLEOTIDE SEQUENCE</scope>
</reference>
<proteinExistence type="predicted"/>
<evidence type="ECO:0000313" key="1">
    <source>
        <dbReference type="EMBL" id="CAB4144729.1"/>
    </source>
</evidence>
<organism evidence="1">
    <name type="scientific">uncultured Caudovirales phage</name>
    <dbReference type="NCBI Taxonomy" id="2100421"/>
    <lineage>
        <taxon>Viruses</taxon>
        <taxon>Duplodnaviria</taxon>
        <taxon>Heunggongvirae</taxon>
        <taxon>Uroviricota</taxon>
        <taxon>Caudoviricetes</taxon>
        <taxon>Peduoviridae</taxon>
        <taxon>Maltschvirus</taxon>
        <taxon>Maltschvirus maltsch</taxon>
    </lineage>
</organism>